<dbReference type="Pfam" id="PF00201">
    <property type="entry name" value="UDPGT"/>
    <property type="match status" value="1"/>
</dbReference>
<evidence type="ECO:0000313" key="6">
    <source>
        <dbReference type="EMBL" id="KAI9186075.1"/>
    </source>
</evidence>
<evidence type="ECO:0000256" key="2">
    <source>
        <dbReference type="ARBA" id="ARBA00022676"/>
    </source>
</evidence>
<evidence type="ECO:0000313" key="7">
    <source>
        <dbReference type="Proteomes" id="UP001064489"/>
    </source>
</evidence>
<reference evidence="6" key="2">
    <citation type="submission" date="2023-02" db="EMBL/GenBank/DDBJ databases">
        <authorList>
            <person name="Swenson N.G."/>
            <person name="Wegrzyn J.L."/>
            <person name="Mcevoy S.L."/>
        </authorList>
    </citation>
    <scope>NUCLEOTIDE SEQUENCE</scope>
    <source>
        <strain evidence="6">91603</strain>
        <tissue evidence="6">Leaf</tissue>
    </source>
</reference>
<sequence length="446" mass="49753">MGKAHVLAVSVPAQGHVIPLMELSVSLAKHGIKITFVNSESAHKLVVNASSSDTKDDDDMISLVSIPDGDQPEILKKVIENINATADSDKITCVLADPGLSWAMEVADEMKIRRAILSPFAATLLVLKSSIPKLIQDGIIGEDGTPIKKKTIQLSPTIPAIETSHFSWICYSNSELLKFWLFEYASRCNRSMKLADKILCNSNYDLEPAAFEMNPKILPIGPLLTSNQQTAGNFWAEDSGCLKWLDQQATKSVIYVAFGSATTFDQTQFQEFAMALELCNKPFIWVVRPDFVEKKPSEAAYPEGFEERVGGRGLIISWAPQQKVLEHSSIACFVTHCGWNSTMESLINGVPLLCWPFISEQVHNHNYICNVWMVGLGFNRDDHGGGLIARQEIQNKLEELLGNEKYRANALDLKEKLRNSIKQGGCSYSNFISFVEWLKEEEEEEY</sequence>
<dbReference type="Proteomes" id="UP001064489">
    <property type="component" value="Chromosome 3"/>
</dbReference>
<comment type="similarity">
    <text evidence="1 4">Belongs to the UDP-glycosyltransferase family.</text>
</comment>
<accession>A0AAD5NWR2</accession>
<dbReference type="CDD" id="cd03784">
    <property type="entry name" value="GT1_Gtf-like"/>
    <property type="match status" value="1"/>
</dbReference>
<dbReference type="FunFam" id="3.40.50.2000:FF:000108">
    <property type="entry name" value="UDP-glycosyltransferase 83A1"/>
    <property type="match status" value="1"/>
</dbReference>
<reference evidence="6" key="1">
    <citation type="journal article" date="2022" name="Plant J.">
        <title>Strategies of tolerance reflected in two North American maple genomes.</title>
        <authorList>
            <person name="McEvoy S.L."/>
            <person name="Sezen U.U."/>
            <person name="Trouern-Trend A."/>
            <person name="McMahon S.M."/>
            <person name="Schaberg P.G."/>
            <person name="Yang J."/>
            <person name="Wegrzyn J.L."/>
            <person name="Swenson N.G."/>
        </authorList>
    </citation>
    <scope>NUCLEOTIDE SEQUENCE</scope>
    <source>
        <strain evidence="6">91603</strain>
    </source>
</reference>
<dbReference type="SUPFAM" id="SSF53756">
    <property type="entry name" value="UDP-Glycosyltransferase/glycogen phosphorylase"/>
    <property type="match status" value="1"/>
</dbReference>
<comment type="caution">
    <text evidence="6">The sequence shown here is derived from an EMBL/GenBank/DDBJ whole genome shotgun (WGS) entry which is preliminary data.</text>
</comment>
<dbReference type="FunFam" id="3.40.50.2000:FF:000056">
    <property type="entry name" value="Glycosyltransferase"/>
    <property type="match status" value="1"/>
</dbReference>
<gene>
    <name evidence="6" type="ORF">LWI28_013517</name>
</gene>
<evidence type="ECO:0000256" key="5">
    <source>
        <dbReference type="RuleBase" id="RU362057"/>
    </source>
</evidence>
<dbReference type="PROSITE" id="PS00375">
    <property type="entry name" value="UDPGT"/>
    <property type="match status" value="1"/>
</dbReference>
<dbReference type="GO" id="GO:0080043">
    <property type="term" value="F:quercetin 3-O-glucosyltransferase activity"/>
    <property type="evidence" value="ECO:0007669"/>
    <property type="project" value="TreeGrafter"/>
</dbReference>
<protein>
    <recommendedName>
        <fullName evidence="5">Glycosyltransferase</fullName>
        <ecNumber evidence="5">2.4.1.-</ecNumber>
    </recommendedName>
</protein>
<proteinExistence type="inferred from homology"/>
<keyword evidence="3 4" id="KW-0808">Transferase</keyword>
<dbReference type="InterPro" id="IPR002213">
    <property type="entry name" value="UDP_glucos_trans"/>
</dbReference>
<dbReference type="PANTHER" id="PTHR11926:SF1412">
    <property type="entry name" value="UDP-GLYCOSYLTRANSFERASE 83A1-LIKE"/>
    <property type="match status" value="1"/>
</dbReference>
<dbReference type="EMBL" id="JAJSOW010000100">
    <property type="protein sequence ID" value="KAI9186075.1"/>
    <property type="molecule type" value="Genomic_DNA"/>
</dbReference>
<organism evidence="6 7">
    <name type="scientific">Acer negundo</name>
    <name type="common">Box elder</name>
    <dbReference type="NCBI Taxonomy" id="4023"/>
    <lineage>
        <taxon>Eukaryota</taxon>
        <taxon>Viridiplantae</taxon>
        <taxon>Streptophyta</taxon>
        <taxon>Embryophyta</taxon>
        <taxon>Tracheophyta</taxon>
        <taxon>Spermatophyta</taxon>
        <taxon>Magnoliopsida</taxon>
        <taxon>eudicotyledons</taxon>
        <taxon>Gunneridae</taxon>
        <taxon>Pentapetalae</taxon>
        <taxon>rosids</taxon>
        <taxon>malvids</taxon>
        <taxon>Sapindales</taxon>
        <taxon>Sapindaceae</taxon>
        <taxon>Hippocastanoideae</taxon>
        <taxon>Acereae</taxon>
        <taxon>Acer</taxon>
    </lineage>
</organism>
<evidence type="ECO:0000256" key="4">
    <source>
        <dbReference type="RuleBase" id="RU003718"/>
    </source>
</evidence>
<evidence type="ECO:0000256" key="1">
    <source>
        <dbReference type="ARBA" id="ARBA00009995"/>
    </source>
</evidence>
<evidence type="ECO:0000256" key="3">
    <source>
        <dbReference type="ARBA" id="ARBA00022679"/>
    </source>
</evidence>
<keyword evidence="7" id="KW-1185">Reference proteome</keyword>
<dbReference type="EC" id="2.4.1.-" evidence="5"/>
<dbReference type="AlphaFoldDB" id="A0AAD5NWR2"/>
<dbReference type="GO" id="GO:0080044">
    <property type="term" value="F:quercetin 7-O-glucosyltransferase activity"/>
    <property type="evidence" value="ECO:0007669"/>
    <property type="project" value="TreeGrafter"/>
</dbReference>
<dbReference type="PANTHER" id="PTHR11926">
    <property type="entry name" value="GLUCOSYL/GLUCURONOSYL TRANSFERASES"/>
    <property type="match status" value="1"/>
</dbReference>
<dbReference type="InterPro" id="IPR035595">
    <property type="entry name" value="UDP_glycos_trans_CS"/>
</dbReference>
<dbReference type="Gene3D" id="3.40.50.2000">
    <property type="entry name" value="Glycogen Phosphorylase B"/>
    <property type="match status" value="2"/>
</dbReference>
<keyword evidence="2 4" id="KW-0328">Glycosyltransferase</keyword>
<name>A0AAD5NWR2_ACENE</name>